<evidence type="ECO:0000313" key="2">
    <source>
        <dbReference type="EMBL" id="MCE7030574.1"/>
    </source>
</evidence>
<protein>
    <submittedName>
        <fullName evidence="2">Uncharacterized protein</fullName>
    </submittedName>
</protein>
<feature type="signal peptide" evidence="1">
    <location>
        <begin position="1"/>
        <end position="17"/>
    </location>
</feature>
<feature type="chain" id="PRO_5040965196" evidence="1">
    <location>
        <begin position="18"/>
        <end position="72"/>
    </location>
</feature>
<evidence type="ECO:0000256" key="1">
    <source>
        <dbReference type="SAM" id="SignalP"/>
    </source>
</evidence>
<dbReference type="RefSeq" id="WP_233721650.1">
    <property type="nucleotide sequence ID" value="NZ_JAJUWU010000026.1"/>
</dbReference>
<dbReference type="EMBL" id="JAJUWU010000026">
    <property type="protein sequence ID" value="MCE7030574.1"/>
    <property type="molecule type" value="Genomic_DNA"/>
</dbReference>
<name>A0A9X1P674_9HYPH</name>
<gene>
    <name evidence="2" type="ORF">LZD57_21515</name>
</gene>
<proteinExistence type="predicted"/>
<evidence type="ECO:0000313" key="3">
    <source>
        <dbReference type="Proteomes" id="UP001139035"/>
    </source>
</evidence>
<organism evidence="2 3">
    <name type="scientific">Jiella avicenniae</name>
    <dbReference type="NCBI Taxonomy" id="2907202"/>
    <lineage>
        <taxon>Bacteria</taxon>
        <taxon>Pseudomonadati</taxon>
        <taxon>Pseudomonadota</taxon>
        <taxon>Alphaproteobacteria</taxon>
        <taxon>Hyphomicrobiales</taxon>
        <taxon>Aurantimonadaceae</taxon>
        <taxon>Jiella</taxon>
    </lineage>
</organism>
<reference evidence="2" key="1">
    <citation type="submission" date="2022-01" db="EMBL/GenBank/DDBJ databases">
        <title>Jiella avicenniae sp. nov., a novel endophytic bacterium isolated from bark of Avicennia marina.</title>
        <authorList>
            <person name="Tuo L."/>
        </authorList>
    </citation>
    <scope>NUCLEOTIDE SEQUENCE</scope>
    <source>
        <strain evidence="2">CBK1P-4</strain>
    </source>
</reference>
<keyword evidence="3" id="KW-1185">Reference proteome</keyword>
<dbReference type="Proteomes" id="UP001139035">
    <property type="component" value="Unassembled WGS sequence"/>
</dbReference>
<accession>A0A9X1P674</accession>
<dbReference type="AlphaFoldDB" id="A0A9X1P674"/>
<comment type="caution">
    <text evidence="2">The sequence shown here is derived from an EMBL/GenBank/DDBJ whole genome shotgun (WGS) entry which is preliminary data.</text>
</comment>
<sequence length="72" mass="7104">MLSRIGVFGFLSGVALAATTGIVPSADFGAIIANVLQGAVGSSLFDLADKSGGPLGKAILGRNTGIDSNQAR</sequence>
<keyword evidence="1" id="KW-0732">Signal</keyword>